<evidence type="ECO:0000256" key="1">
    <source>
        <dbReference type="ARBA" id="ARBA00023002"/>
    </source>
</evidence>
<evidence type="ECO:0000313" key="3">
    <source>
        <dbReference type="Proteomes" id="UP000244722"/>
    </source>
</evidence>
<dbReference type="PANTHER" id="PTHR43539:SF68">
    <property type="entry name" value="FLAVIN-BINDING MONOOXYGENASE-LIKE PROTEIN (AFU_ORTHOLOGUE AFUA_4G09220)"/>
    <property type="match status" value="1"/>
</dbReference>
<keyword evidence="1" id="KW-0560">Oxidoreductase</keyword>
<dbReference type="Pfam" id="PF13738">
    <property type="entry name" value="Pyr_redox_3"/>
    <property type="match status" value="1"/>
</dbReference>
<dbReference type="EMBL" id="NESQ01000069">
    <property type="protein sequence ID" value="PUU80250.1"/>
    <property type="molecule type" value="Genomic_DNA"/>
</dbReference>
<dbReference type="PRINTS" id="PR00411">
    <property type="entry name" value="PNDRDTASEI"/>
</dbReference>
<dbReference type="GO" id="GO:0050660">
    <property type="term" value="F:flavin adenine dinucleotide binding"/>
    <property type="evidence" value="ECO:0007669"/>
    <property type="project" value="TreeGrafter"/>
</dbReference>
<dbReference type="OrthoDB" id="74360at2759"/>
<dbReference type="InterPro" id="IPR050982">
    <property type="entry name" value="Auxin_biosynth/cation_transpt"/>
</dbReference>
<name>A0A2T6ZXQ7_TUBBO</name>
<reference evidence="2 3" key="1">
    <citation type="submission" date="2017-04" db="EMBL/GenBank/DDBJ databases">
        <title>Draft genome sequence of Tuber borchii Vittad., a whitish edible truffle.</title>
        <authorList>
            <consortium name="DOE Joint Genome Institute"/>
            <person name="Murat C."/>
            <person name="Kuo A."/>
            <person name="Barry K.W."/>
            <person name="Clum A."/>
            <person name="Dockter R.B."/>
            <person name="Fauchery L."/>
            <person name="Iotti M."/>
            <person name="Kohler A."/>
            <person name="Labutti K."/>
            <person name="Lindquist E.A."/>
            <person name="Lipzen A."/>
            <person name="Ohm R.A."/>
            <person name="Wang M."/>
            <person name="Grigoriev I.V."/>
            <person name="Zambonelli A."/>
            <person name="Martin F.M."/>
        </authorList>
    </citation>
    <scope>NUCLEOTIDE SEQUENCE [LARGE SCALE GENOMIC DNA]</scope>
    <source>
        <strain evidence="2 3">Tbo3840</strain>
    </source>
</reference>
<organism evidence="2 3">
    <name type="scientific">Tuber borchii</name>
    <name type="common">White truffle</name>
    <dbReference type="NCBI Taxonomy" id="42251"/>
    <lineage>
        <taxon>Eukaryota</taxon>
        <taxon>Fungi</taxon>
        <taxon>Dikarya</taxon>
        <taxon>Ascomycota</taxon>
        <taxon>Pezizomycotina</taxon>
        <taxon>Pezizomycetes</taxon>
        <taxon>Pezizales</taxon>
        <taxon>Tuberaceae</taxon>
        <taxon>Tuber</taxon>
    </lineage>
</organism>
<proteinExistence type="predicted"/>
<keyword evidence="3" id="KW-1185">Reference proteome</keyword>
<evidence type="ECO:0008006" key="4">
    <source>
        <dbReference type="Google" id="ProtNLM"/>
    </source>
</evidence>
<dbReference type="STRING" id="42251.A0A2T6ZXQ7"/>
<evidence type="ECO:0000313" key="2">
    <source>
        <dbReference type="EMBL" id="PUU80250.1"/>
    </source>
</evidence>
<dbReference type="SUPFAM" id="SSF51905">
    <property type="entry name" value="FAD/NAD(P)-binding domain"/>
    <property type="match status" value="1"/>
</dbReference>
<dbReference type="InterPro" id="IPR036188">
    <property type="entry name" value="FAD/NAD-bd_sf"/>
</dbReference>
<accession>A0A2T6ZXQ7</accession>
<dbReference type="Gene3D" id="3.50.50.60">
    <property type="entry name" value="FAD/NAD(P)-binding domain"/>
    <property type="match status" value="1"/>
</dbReference>
<comment type="caution">
    <text evidence="2">The sequence shown here is derived from an EMBL/GenBank/DDBJ whole genome shotgun (WGS) entry which is preliminary data.</text>
</comment>
<sequence length="368" mass="40355">MKNNQAVSVVSVDQRGYLKGIQLILTVSTDVGSGRGLAKLVQDESDGQWKAYTLYTALHNLEGHEEILGSRRPNGVAHGTVEDRKCWKDARIIEQEFVGEEPTVLIIGAGQGGLTAAARLRMLGVKCLIIDKNESVGDNWRDRYHQLVLHDPVYYDHLPYLPFPPTWPVFTPKDKLADWLEAYAKAMDLNIWTSSTLTDTPTYSSSDRKWSVTISRNGAFRTLHPKHVIMATGHSGEPNVPVFPGAADFKGDRLCHSSQFSGAKADSQGLKIVVVGCCNSAHDIAQDYYERGAAVTMVQRSSTYVMTSENGLGVLLRGFYGEGGVGLPKILMKAGLTCSRGLASARRCRSDVSRYHFSGVEKITSGFS</sequence>
<dbReference type="Proteomes" id="UP000244722">
    <property type="component" value="Unassembled WGS sequence"/>
</dbReference>
<protein>
    <recommendedName>
        <fullName evidence="4">FAD/NAD(P)-binding domain-containing protein</fullName>
    </recommendedName>
</protein>
<dbReference type="PANTHER" id="PTHR43539">
    <property type="entry name" value="FLAVIN-BINDING MONOOXYGENASE-LIKE PROTEIN (AFU_ORTHOLOGUE AFUA_4G09220)"/>
    <property type="match status" value="1"/>
</dbReference>
<dbReference type="AlphaFoldDB" id="A0A2T6ZXQ7"/>
<gene>
    <name evidence="2" type="ORF">B9Z19DRAFT_1079807</name>
</gene>
<dbReference type="GO" id="GO:0004497">
    <property type="term" value="F:monooxygenase activity"/>
    <property type="evidence" value="ECO:0007669"/>
    <property type="project" value="TreeGrafter"/>
</dbReference>